<organism evidence="2 3">
    <name type="scientific">Gloeomargarita lithophora Alchichica-D10</name>
    <dbReference type="NCBI Taxonomy" id="1188229"/>
    <lineage>
        <taxon>Bacteria</taxon>
        <taxon>Bacillati</taxon>
        <taxon>Cyanobacteriota</taxon>
        <taxon>Cyanophyceae</taxon>
        <taxon>Gloeomargaritales</taxon>
        <taxon>Gloeomargaritaceae</taxon>
        <taxon>Gloeomargarita</taxon>
    </lineage>
</organism>
<reference evidence="2 3" key="1">
    <citation type="submission" date="2016-10" db="EMBL/GenBank/DDBJ databases">
        <title>Description of Gloeomargarita lithophora gen. nov., sp. nov., a thylakoid-bearing basal-branching cyanobacterium with intracellular carbonates, and proposal for Gloeomargaritales ord. nov.</title>
        <authorList>
            <person name="Moreira D."/>
            <person name="Tavera R."/>
            <person name="Benzerara K."/>
            <person name="Skouri-Panet F."/>
            <person name="Couradeau E."/>
            <person name="Gerard E."/>
            <person name="Loussert C."/>
            <person name="Novelo E."/>
            <person name="Zivanovic Y."/>
            <person name="Lopez-Garcia P."/>
        </authorList>
    </citation>
    <scope>NUCLEOTIDE SEQUENCE [LARGE SCALE GENOMIC DNA]</scope>
    <source>
        <strain evidence="2 3">D10</strain>
    </source>
</reference>
<accession>A0A1J0ACY9</accession>
<name>A0A1J0ACY9_9CYAN</name>
<evidence type="ECO:0000313" key="2">
    <source>
        <dbReference type="EMBL" id="APB33775.1"/>
    </source>
</evidence>
<keyword evidence="1" id="KW-0472">Membrane</keyword>
<dbReference type="Proteomes" id="UP000180235">
    <property type="component" value="Chromosome"/>
</dbReference>
<evidence type="ECO:0000256" key="1">
    <source>
        <dbReference type="SAM" id="Phobius"/>
    </source>
</evidence>
<gene>
    <name evidence="2" type="ORF">GlitD10_1453</name>
</gene>
<protein>
    <submittedName>
        <fullName evidence="2">Uncharacterized protein</fullName>
    </submittedName>
</protein>
<keyword evidence="3" id="KW-1185">Reference proteome</keyword>
<keyword evidence="1" id="KW-0812">Transmembrane</keyword>
<feature type="transmembrane region" description="Helical" evidence="1">
    <location>
        <begin position="36"/>
        <end position="59"/>
    </location>
</feature>
<dbReference type="EMBL" id="CP017675">
    <property type="protein sequence ID" value="APB33775.1"/>
    <property type="molecule type" value="Genomic_DNA"/>
</dbReference>
<evidence type="ECO:0000313" key="3">
    <source>
        <dbReference type="Proteomes" id="UP000180235"/>
    </source>
</evidence>
<keyword evidence="1" id="KW-1133">Transmembrane helix</keyword>
<sequence>MPFNLLLLPLLGGYIFSTFSNRTKWEVKRYEGQRLILYVSFWGTFFLFVSIILLNIPVLGDNFILSFKFLFKNFNVNRLNNLTEEQFAVSVLAFLLGAIAK</sequence>
<dbReference type="AlphaFoldDB" id="A0A1J0ACY9"/>
<proteinExistence type="predicted"/>
<dbReference type="KEGG" id="glt:GlitD10_1453"/>